<feature type="transmembrane region" description="Helical" evidence="2">
    <location>
        <begin position="214"/>
        <end position="237"/>
    </location>
</feature>
<dbReference type="AlphaFoldDB" id="A0A9P5BSX4"/>
<name>A0A9P5BSX4_COLSI</name>
<protein>
    <submittedName>
        <fullName evidence="3">Uncharacterized protein</fullName>
    </submittedName>
</protein>
<gene>
    <name evidence="3" type="ORF">CGCSCA2_v011297</name>
</gene>
<proteinExistence type="predicted"/>
<keyword evidence="2" id="KW-0472">Membrane</keyword>
<feature type="region of interest" description="Disordered" evidence="1">
    <location>
        <begin position="116"/>
        <end position="139"/>
    </location>
</feature>
<sequence>MGFACCRYHRPPTTTTLSSPSFLPLMQVYGKASWLRTLPRAHTYRETERAESPPMQCASPASFLVPDPNWLLRRRCGVSSPLQRTPAARCSCSCSSPLPTAPQNKLTLARRLIDGQIPHPASSTRPTPDRRPSSPSLQPMSSALCLDARSFGHTRRVSWHRWLRFCSFAAMLSCFTSSPPRSHLDRASSPLCPPRQAVMLLKSIKQPHNNSQHFLFRLFSFFLFSFQVFVIVIVVAFPKPDFLDFF</sequence>
<organism evidence="3 4">
    <name type="scientific">Colletotrichum siamense</name>
    <name type="common">Anthracnose fungus</name>
    <dbReference type="NCBI Taxonomy" id="690259"/>
    <lineage>
        <taxon>Eukaryota</taxon>
        <taxon>Fungi</taxon>
        <taxon>Dikarya</taxon>
        <taxon>Ascomycota</taxon>
        <taxon>Pezizomycotina</taxon>
        <taxon>Sordariomycetes</taxon>
        <taxon>Hypocreomycetidae</taxon>
        <taxon>Glomerellales</taxon>
        <taxon>Glomerellaceae</taxon>
        <taxon>Colletotrichum</taxon>
        <taxon>Colletotrichum gloeosporioides species complex</taxon>
    </lineage>
</organism>
<dbReference type="OrthoDB" id="10632569at2759"/>
<keyword evidence="2" id="KW-0812">Transmembrane</keyword>
<keyword evidence="4" id="KW-1185">Reference proteome</keyword>
<evidence type="ECO:0000256" key="2">
    <source>
        <dbReference type="SAM" id="Phobius"/>
    </source>
</evidence>
<dbReference type="EMBL" id="QPMT01000045">
    <property type="protein sequence ID" value="KAF4850680.1"/>
    <property type="molecule type" value="Genomic_DNA"/>
</dbReference>
<evidence type="ECO:0000313" key="3">
    <source>
        <dbReference type="EMBL" id="KAF4850680.1"/>
    </source>
</evidence>
<comment type="caution">
    <text evidence="3">The sequence shown here is derived from an EMBL/GenBank/DDBJ whole genome shotgun (WGS) entry which is preliminary data.</text>
</comment>
<accession>A0A9P5BSX4</accession>
<dbReference type="Proteomes" id="UP000711996">
    <property type="component" value="Unassembled WGS sequence"/>
</dbReference>
<reference evidence="3" key="1">
    <citation type="submission" date="2019-06" db="EMBL/GenBank/DDBJ databases">
        <authorList>
            <person name="Gan P."/>
            <person name="Shirasu K."/>
        </authorList>
    </citation>
    <scope>NUCLEOTIDE SEQUENCE [LARGE SCALE GENOMIC DNA]</scope>
    <source>
        <strain evidence="3">CAD2</strain>
    </source>
</reference>
<evidence type="ECO:0000256" key="1">
    <source>
        <dbReference type="SAM" id="MobiDB-lite"/>
    </source>
</evidence>
<evidence type="ECO:0000313" key="4">
    <source>
        <dbReference type="Proteomes" id="UP000711996"/>
    </source>
</evidence>
<keyword evidence="2" id="KW-1133">Transmembrane helix</keyword>